<evidence type="ECO:0008006" key="4">
    <source>
        <dbReference type="Google" id="ProtNLM"/>
    </source>
</evidence>
<dbReference type="SUPFAM" id="SSF101898">
    <property type="entry name" value="NHL repeat"/>
    <property type="match status" value="1"/>
</dbReference>
<dbReference type="Proteomes" id="UP000199604">
    <property type="component" value="Unassembled WGS sequence"/>
</dbReference>
<feature type="signal peptide" evidence="1">
    <location>
        <begin position="1"/>
        <end position="18"/>
    </location>
</feature>
<organism evidence="2 3">
    <name type="scientific">Flavobacterium swingsii</name>
    <dbReference type="NCBI Taxonomy" id="498292"/>
    <lineage>
        <taxon>Bacteria</taxon>
        <taxon>Pseudomonadati</taxon>
        <taxon>Bacteroidota</taxon>
        <taxon>Flavobacteriia</taxon>
        <taxon>Flavobacteriales</taxon>
        <taxon>Flavobacteriaceae</taxon>
        <taxon>Flavobacterium</taxon>
    </lineage>
</organism>
<evidence type="ECO:0000256" key="1">
    <source>
        <dbReference type="SAM" id="SignalP"/>
    </source>
</evidence>
<accession>A0A1I0X7F1</accession>
<feature type="chain" id="PRO_5011635063" description="Delta-60 repeat domain-containing protein" evidence="1">
    <location>
        <begin position="19"/>
        <end position="114"/>
    </location>
</feature>
<dbReference type="AlphaFoldDB" id="A0A1I0X7F1"/>
<proteinExistence type="predicted"/>
<name>A0A1I0X7F1_9FLAO</name>
<dbReference type="Pfam" id="PF17164">
    <property type="entry name" value="DUF5122"/>
    <property type="match status" value="2"/>
</dbReference>
<protein>
    <recommendedName>
        <fullName evidence="4">Delta-60 repeat domain-containing protein</fullName>
    </recommendedName>
</protein>
<evidence type="ECO:0000313" key="2">
    <source>
        <dbReference type="EMBL" id="SFA96784.1"/>
    </source>
</evidence>
<dbReference type="Gene3D" id="2.80.10.50">
    <property type="match status" value="1"/>
</dbReference>
<keyword evidence="1" id="KW-0732">Signal</keyword>
<reference evidence="3" key="1">
    <citation type="submission" date="2016-10" db="EMBL/GenBank/DDBJ databases">
        <authorList>
            <person name="Varghese N."/>
            <person name="Submissions S."/>
        </authorList>
    </citation>
    <scope>NUCLEOTIDE SEQUENCE [LARGE SCALE GENOMIC DNA]</scope>
    <source>
        <strain evidence="3">DSM 21789</strain>
    </source>
</reference>
<feature type="non-terminal residue" evidence="2">
    <location>
        <position position="114"/>
    </location>
</feature>
<dbReference type="RefSeq" id="WP_208600942.1">
    <property type="nucleotide sequence ID" value="NZ_FOJT01000003.1"/>
</dbReference>
<keyword evidence="3" id="KW-1185">Reference proteome</keyword>
<gene>
    <name evidence="2" type="ORF">SAMN05660845_1076</name>
</gene>
<sequence>MKKTLFLFLILLSIFGNAQNAADIAQTFGSLPGFNNSVNAIVVQLDGKILMGGIYTSYNQATENRIIRLNADGTKDTSFITGTGFNNSVNSIAVQPDGKIMVGGDFTTYNGGTE</sequence>
<evidence type="ECO:0000313" key="3">
    <source>
        <dbReference type="Proteomes" id="UP000199604"/>
    </source>
</evidence>
<dbReference type="InterPro" id="IPR013431">
    <property type="entry name" value="Delta_60_rpt"/>
</dbReference>
<dbReference type="EMBL" id="FOJT01000003">
    <property type="protein sequence ID" value="SFA96784.1"/>
    <property type="molecule type" value="Genomic_DNA"/>
</dbReference>